<evidence type="ECO:0000313" key="1">
    <source>
        <dbReference type="EMBL" id="KAH7840027.1"/>
    </source>
</evidence>
<evidence type="ECO:0000313" key="2">
    <source>
        <dbReference type="Proteomes" id="UP000828048"/>
    </source>
</evidence>
<protein>
    <submittedName>
        <fullName evidence="1">Uncharacterized protein</fullName>
    </submittedName>
</protein>
<comment type="caution">
    <text evidence="1">The sequence shown here is derived from an EMBL/GenBank/DDBJ whole genome shotgun (WGS) entry which is preliminary data.</text>
</comment>
<proteinExistence type="predicted"/>
<accession>A0ACB7XGV9</accession>
<gene>
    <name evidence="1" type="ORF">Vadar_011596</name>
</gene>
<name>A0ACB7XGV9_9ERIC</name>
<dbReference type="EMBL" id="CM037160">
    <property type="protein sequence ID" value="KAH7840027.1"/>
    <property type="molecule type" value="Genomic_DNA"/>
</dbReference>
<keyword evidence="2" id="KW-1185">Reference proteome</keyword>
<reference evidence="1 2" key="1">
    <citation type="journal article" date="2021" name="Hortic Res">
        <title>High-quality reference genome and annotation aids understanding of berry development for evergreen blueberry (Vaccinium darrowii).</title>
        <authorList>
            <person name="Yu J."/>
            <person name="Hulse-Kemp A.M."/>
            <person name="Babiker E."/>
            <person name="Staton M."/>
        </authorList>
    </citation>
    <scope>NUCLEOTIDE SEQUENCE [LARGE SCALE GENOMIC DNA]</scope>
    <source>
        <strain evidence="2">cv. NJ 8807/NJ 8810</strain>
        <tissue evidence="1">Young leaf</tissue>
    </source>
</reference>
<sequence length="804" mass="87883">MDLENDFPPLQPGVGGSTEISGSDWSGAAAALQIQLLQAELCALRKELDSTKSGPVEVPTKPKWNDVVAQSSSPSVVFSNGNSAVVSVHYPWKPLRCSGCGIFGHPNDKCPEKEKVVPTKLDEMVVPPVDVGVQQPDLALVSPGLKAQLGGSSVTPPPSKTVHGSVGIVQQSVGDLEVVSPSSKGSMGKGSSPRSVGRISGSSSSPVPSKGVLSNSFSVLDSTLPGEDEFQSGLVQHDGAKPDVGLVAPALCPSGGGSVSPKIASYKKKGRPKGGGGAKVRDVNLASTVSRCFPAHWNCSNNLGSTLVASIFVAWDPQMLVVDIILVSAQMITAKVQVAASQRVFFLSIVYGSNNAVDRRTLWNELSVLKSICGDAAWVMMGDFNVVRKRSERLHGFDSNAVDDFNSCLDGLDMDDMPTNGFWFSWSNKRGGLGDNKSKLDRALVNPGWINEFPNSDAWLLAPGVSDHCSLLVSVLPVSQTKKPFKFFNFWMKHHSFKDLLVQSWNAPVDGSSSLLQFSLKLKRLKLVLKDLNKRCFSNLCSRVGQAREELCHLQSLCFSNPHDADLCAKEKELLRSFMELSLAEEDFKKQKSRVKWLSLGDHNTRFFHQKMASHRLRSKILSLVDARGVRIEDPAAIKDEILSYYEGLLGGPFTPSGNFSCELRAASSNKLSADMQLSLVQAVSDIDVRNALFSIQGDNAPGPDGEKWVKLRKLANHAFYAESLKNMIPDMIESVEMMLPRWKHHEGKEIEVFEEFRLLTSEVVSRTAFGSSYVEGQRIFEMLSKLVLLFYRHMHRVRIPGLR</sequence>
<organism evidence="1 2">
    <name type="scientific">Vaccinium darrowii</name>
    <dbReference type="NCBI Taxonomy" id="229202"/>
    <lineage>
        <taxon>Eukaryota</taxon>
        <taxon>Viridiplantae</taxon>
        <taxon>Streptophyta</taxon>
        <taxon>Embryophyta</taxon>
        <taxon>Tracheophyta</taxon>
        <taxon>Spermatophyta</taxon>
        <taxon>Magnoliopsida</taxon>
        <taxon>eudicotyledons</taxon>
        <taxon>Gunneridae</taxon>
        <taxon>Pentapetalae</taxon>
        <taxon>asterids</taxon>
        <taxon>Ericales</taxon>
        <taxon>Ericaceae</taxon>
        <taxon>Vaccinioideae</taxon>
        <taxon>Vaccinieae</taxon>
        <taxon>Vaccinium</taxon>
    </lineage>
</organism>
<dbReference type="Proteomes" id="UP000828048">
    <property type="component" value="Chromosome 10"/>
</dbReference>